<feature type="short sequence motif" description="GXSXG" evidence="2">
    <location>
        <begin position="58"/>
        <end position="62"/>
    </location>
</feature>
<dbReference type="CDD" id="cd07207">
    <property type="entry name" value="Pat_ExoU_VipD_like"/>
    <property type="match status" value="1"/>
</dbReference>
<feature type="short sequence motif" description="GXGXXG" evidence="2">
    <location>
        <begin position="29"/>
        <end position="34"/>
    </location>
</feature>
<feature type="active site" description="Nucleophile" evidence="2">
    <location>
        <position position="60"/>
    </location>
</feature>
<dbReference type="RefSeq" id="WP_254091924.1">
    <property type="nucleotide sequence ID" value="NZ_JAHESC010000029.1"/>
</dbReference>
<keyword evidence="1 2" id="KW-0443">Lipid metabolism</keyword>
<keyword evidence="2" id="KW-0378">Hydrolase</keyword>
<keyword evidence="6" id="KW-1185">Reference proteome</keyword>
<feature type="chain" id="PRO_5042996671" evidence="3">
    <location>
        <begin position="21"/>
        <end position="333"/>
    </location>
</feature>
<dbReference type="AlphaFoldDB" id="A0AAP2DDE3"/>
<keyword evidence="3" id="KW-0732">Signal</keyword>
<feature type="domain" description="PNPLA" evidence="4">
    <location>
        <begin position="25"/>
        <end position="224"/>
    </location>
</feature>
<sequence>MKRFLFILLTIGCTSPCALGQYTNLVFEGAGIRGVAYAGVIQELEQRNLLVRVERVGGTSAGAIAAMTLALGYTGKEIEDIIYNVKLQRFNDGRFFFIGGMSRLRHRYGWYRGKAFTRWLEDIIAAKTGDANITFKQLRARHFRDLYVTGTSLNHQKLVVFSHEHYPDMKVKDAVRISMSIPLYFEAVCIDSVGRVVDHRQATTRDDIMVDGGFMGNYPIFLFDSIPAAGHRTATANTLGFRIDTPEQIRYDTSRNGLAPIDIGRLNQYIGAFYNYVIENLNRSGLTDADWKRTVSISSGAIGPKIRKLSVREKDTLMNNGRAALRRYLDASP</sequence>
<evidence type="ECO:0000256" key="1">
    <source>
        <dbReference type="ARBA" id="ARBA00023098"/>
    </source>
</evidence>
<evidence type="ECO:0000259" key="4">
    <source>
        <dbReference type="PROSITE" id="PS51635"/>
    </source>
</evidence>
<dbReference type="Proteomes" id="UP001319180">
    <property type="component" value="Unassembled WGS sequence"/>
</dbReference>
<name>A0AAP2DDE3_9BACT</name>
<evidence type="ECO:0000256" key="3">
    <source>
        <dbReference type="SAM" id="SignalP"/>
    </source>
</evidence>
<dbReference type="SUPFAM" id="SSF52151">
    <property type="entry name" value="FabD/lysophospholipase-like"/>
    <property type="match status" value="1"/>
</dbReference>
<feature type="short sequence motif" description="DGA/G" evidence="2">
    <location>
        <begin position="211"/>
        <end position="213"/>
    </location>
</feature>
<dbReference type="Pfam" id="PF01734">
    <property type="entry name" value="Patatin"/>
    <property type="match status" value="1"/>
</dbReference>
<dbReference type="InterPro" id="IPR002641">
    <property type="entry name" value="PNPLA_dom"/>
</dbReference>
<dbReference type="GO" id="GO:0016787">
    <property type="term" value="F:hydrolase activity"/>
    <property type="evidence" value="ECO:0007669"/>
    <property type="project" value="UniProtKB-UniRule"/>
</dbReference>
<evidence type="ECO:0000313" key="5">
    <source>
        <dbReference type="EMBL" id="MBT1688695.1"/>
    </source>
</evidence>
<protein>
    <submittedName>
        <fullName evidence="5">Patatin-like phospholipase family protein</fullName>
    </submittedName>
</protein>
<dbReference type="InterPro" id="IPR052580">
    <property type="entry name" value="Lipid_Hydrolase"/>
</dbReference>
<proteinExistence type="predicted"/>
<reference evidence="5 6" key="1">
    <citation type="submission" date="2021-05" db="EMBL/GenBank/DDBJ databases">
        <title>A Polyphasic approach of four new species of the genus Ohtaekwangia: Ohtaekwangia histidinii sp. nov., Ohtaekwangia cretensis sp. nov., Ohtaekwangia indiensis sp. nov., Ohtaekwangia reichenbachii sp. nov. from diverse environment.</title>
        <authorList>
            <person name="Octaviana S."/>
        </authorList>
    </citation>
    <scope>NUCLEOTIDE SEQUENCE [LARGE SCALE GENOMIC DNA]</scope>
    <source>
        <strain evidence="5 6">PWU37</strain>
    </source>
</reference>
<feature type="active site" description="Proton acceptor" evidence="2">
    <location>
        <position position="211"/>
    </location>
</feature>
<comment type="caution">
    <text evidence="5">The sequence shown here is derived from an EMBL/GenBank/DDBJ whole genome shotgun (WGS) entry which is preliminary data.</text>
</comment>
<dbReference type="PANTHER" id="PTHR46394">
    <property type="entry name" value="ANNEXIN"/>
    <property type="match status" value="1"/>
</dbReference>
<dbReference type="InterPro" id="IPR016035">
    <property type="entry name" value="Acyl_Trfase/lysoPLipase"/>
</dbReference>
<feature type="signal peptide" evidence="3">
    <location>
        <begin position="1"/>
        <end position="20"/>
    </location>
</feature>
<evidence type="ECO:0000313" key="6">
    <source>
        <dbReference type="Proteomes" id="UP001319180"/>
    </source>
</evidence>
<dbReference type="EMBL" id="JAHESC010000029">
    <property type="protein sequence ID" value="MBT1688695.1"/>
    <property type="molecule type" value="Genomic_DNA"/>
</dbReference>
<keyword evidence="2" id="KW-0442">Lipid degradation</keyword>
<organism evidence="5 6">
    <name type="scientific">Dawidia soli</name>
    <dbReference type="NCBI Taxonomy" id="2782352"/>
    <lineage>
        <taxon>Bacteria</taxon>
        <taxon>Pseudomonadati</taxon>
        <taxon>Bacteroidota</taxon>
        <taxon>Cytophagia</taxon>
        <taxon>Cytophagales</taxon>
        <taxon>Chryseotaleaceae</taxon>
        <taxon>Dawidia</taxon>
    </lineage>
</organism>
<evidence type="ECO:0000256" key="2">
    <source>
        <dbReference type="PROSITE-ProRule" id="PRU01161"/>
    </source>
</evidence>
<dbReference type="Gene3D" id="3.40.1090.10">
    <property type="entry name" value="Cytosolic phospholipase A2 catalytic domain"/>
    <property type="match status" value="2"/>
</dbReference>
<dbReference type="PROSITE" id="PS51635">
    <property type="entry name" value="PNPLA"/>
    <property type="match status" value="1"/>
</dbReference>
<gene>
    <name evidence="5" type="ORF">KK078_19150</name>
</gene>
<dbReference type="GO" id="GO:0016042">
    <property type="term" value="P:lipid catabolic process"/>
    <property type="evidence" value="ECO:0007669"/>
    <property type="project" value="UniProtKB-UniRule"/>
</dbReference>
<dbReference type="PANTHER" id="PTHR46394:SF1">
    <property type="entry name" value="PNPLA DOMAIN-CONTAINING PROTEIN"/>
    <property type="match status" value="1"/>
</dbReference>
<accession>A0AAP2DDE3</accession>